<proteinExistence type="predicted"/>
<evidence type="ECO:0000313" key="3">
    <source>
        <dbReference type="Proteomes" id="UP000198211"/>
    </source>
</evidence>
<sequence length="240" mass="27463">MIESTSHSAHVEWKRRRKEYEEEVPVRCGHDPERKTKMATSVANSSSGSLLEVLFDLEQLLLEKITTIISAAKNDTVPDVAAAFKVAVRMNLQESNVRERVVQLFRSSGRRLKCMALEHEREFQRRKRHRPGNRGGRQRDKGVEVDRPVKNARQVLVDSTPTAPLPGFQQRGAPIPMKLPQHGNSSRPTHTLEGEYLKCNGDHWLIGRPEATQEDKVTLLRHQHERHNQVKANRKRAGQQ</sequence>
<accession>A0A225VAS6</accession>
<evidence type="ECO:0000313" key="2">
    <source>
        <dbReference type="EMBL" id="OWZ01887.1"/>
    </source>
</evidence>
<feature type="compositionally biased region" description="Basic and acidic residues" evidence="1">
    <location>
        <begin position="137"/>
        <end position="146"/>
    </location>
</feature>
<evidence type="ECO:0000256" key="1">
    <source>
        <dbReference type="SAM" id="MobiDB-lite"/>
    </source>
</evidence>
<dbReference type="AlphaFoldDB" id="A0A225VAS6"/>
<dbReference type="OrthoDB" id="120736at2759"/>
<keyword evidence="3" id="KW-1185">Reference proteome</keyword>
<dbReference type="EMBL" id="NBNE01006547">
    <property type="protein sequence ID" value="OWZ01887.1"/>
    <property type="molecule type" value="Genomic_DNA"/>
</dbReference>
<protein>
    <submittedName>
        <fullName evidence="2">Uncharacterized protein</fullName>
    </submittedName>
</protein>
<reference evidence="3" key="1">
    <citation type="submission" date="2017-03" db="EMBL/GenBank/DDBJ databases">
        <title>Phytopthora megakarya and P. palmivora, two closely related causual agents of cacao black pod achieved similar genome size and gene model numbers by different mechanisms.</title>
        <authorList>
            <person name="Ali S."/>
            <person name="Shao J."/>
            <person name="Larry D.J."/>
            <person name="Kronmiller B."/>
            <person name="Shen D."/>
            <person name="Strem M.D."/>
            <person name="Melnick R.L."/>
            <person name="Guiltinan M.J."/>
            <person name="Tyler B.M."/>
            <person name="Meinhardt L.W."/>
            <person name="Bailey B.A."/>
        </authorList>
    </citation>
    <scope>NUCLEOTIDE SEQUENCE [LARGE SCALE GENOMIC DNA]</scope>
    <source>
        <strain evidence="3">zdho120</strain>
    </source>
</reference>
<feature type="region of interest" description="Disordered" evidence="1">
    <location>
        <begin position="122"/>
        <end position="146"/>
    </location>
</feature>
<gene>
    <name evidence="2" type="ORF">PHMEG_00026655</name>
</gene>
<dbReference type="Proteomes" id="UP000198211">
    <property type="component" value="Unassembled WGS sequence"/>
</dbReference>
<name>A0A225VAS6_9STRA</name>
<comment type="caution">
    <text evidence="2">The sequence shown here is derived from an EMBL/GenBank/DDBJ whole genome shotgun (WGS) entry which is preliminary data.</text>
</comment>
<organism evidence="2 3">
    <name type="scientific">Phytophthora megakarya</name>
    <dbReference type="NCBI Taxonomy" id="4795"/>
    <lineage>
        <taxon>Eukaryota</taxon>
        <taxon>Sar</taxon>
        <taxon>Stramenopiles</taxon>
        <taxon>Oomycota</taxon>
        <taxon>Peronosporomycetes</taxon>
        <taxon>Peronosporales</taxon>
        <taxon>Peronosporaceae</taxon>
        <taxon>Phytophthora</taxon>
    </lineage>
</organism>